<organism evidence="2 3">
    <name type="scientific">Thomasclavelia cocleata</name>
    <dbReference type="NCBI Taxonomy" id="69824"/>
    <lineage>
        <taxon>Bacteria</taxon>
        <taxon>Bacillati</taxon>
        <taxon>Bacillota</taxon>
        <taxon>Erysipelotrichia</taxon>
        <taxon>Erysipelotrichales</taxon>
        <taxon>Coprobacillaceae</taxon>
        <taxon>Thomasclavelia</taxon>
    </lineage>
</organism>
<name>A0A829ZAA4_9FIRM</name>
<dbReference type="Proteomes" id="UP000490821">
    <property type="component" value="Unassembled WGS sequence"/>
</dbReference>
<proteinExistence type="predicted"/>
<gene>
    <name evidence="2" type="ORF">IMSAGC017_00370</name>
</gene>
<evidence type="ECO:0000256" key="1">
    <source>
        <dbReference type="SAM" id="Phobius"/>
    </source>
</evidence>
<sequence length="136" mass="15920">MMKKDSSIKFSILNITGLILFQIVHILLEIKKASIVNTEKLTQNQIMYQMRYSNIQNNLSYITSIFIFFIVIVLFLSTKNKKIHNVLIIISMGFTYIFDLNIGNVFENIAGLPVLLVFLIIIYLYRKFNYKKTNLN</sequence>
<comment type="caution">
    <text evidence="2">The sequence shown here is derived from an EMBL/GenBank/DDBJ whole genome shotgun (WGS) entry which is preliminary data.</text>
</comment>
<feature type="transmembrane region" description="Helical" evidence="1">
    <location>
        <begin position="108"/>
        <end position="125"/>
    </location>
</feature>
<feature type="transmembrane region" description="Helical" evidence="1">
    <location>
        <begin position="12"/>
        <end position="28"/>
    </location>
</feature>
<reference evidence="2 3" key="1">
    <citation type="journal article" date="2020" name="Microbiome">
        <title>Single-cell genomics of uncultured bacteria reveals dietary fiber responders in the mouse gut microbiota.</title>
        <authorList>
            <person name="Chijiiwa R."/>
            <person name="Hosokawa M."/>
            <person name="Kogawa M."/>
            <person name="Nishikawa Y."/>
            <person name="Ide K."/>
            <person name="Sakanashi C."/>
            <person name="Takahashi K."/>
            <person name="Takeyama H."/>
        </authorList>
    </citation>
    <scope>NUCLEOTIDE SEQUENCE [LARGE SCALE GENOMIC DNA]</scope>
    <source>
        <strain evidence="2">IMSAGC_017</strain>
    </source>
</reference>
<feature type="transmembrane region" description="Helical" evidence="1">
    <location>
        <begin position="59"/>
        <end position="76"/>
    </location>
</feature>
<protein>
    <submittedName>
        <fullName evidence="2">Uncharacterized protein</fullName>
    </submittedName>
</protein>
<evidence type="ECO:0000313" key="2">
    <source>
        <dbReference type="EMBL" id="GFI40338.1"/>
    </source>
</evidence>
<feature type="transmembrane region" description="Helical" evidence="1">
    <location>
        <begin position="83"/>
        <end position="102"/>
    </location>
</feature>
<keyword evidence="1" id="KW-0812">Transmembrane</keyword>
<accession>A0A829ZAA4</accession>
<keyword evidence="1" id="KW-1133">Transmembrane helix</keyword>
<evidence type="ECO:0000313" key="3">
    <source>
        <dbReference type="Proteomes" id="UP000490821"/>
    </source>
</evidence>
<dbReference type="AlphaFoldDB" id="A0A829ZAA4"/>
<keyword evidence="1" id="KW-0472">Membrane</keyword>
<dbReference type="EMBL" id="BLMI01000034">
    <property type="protein sequence ID" value="GFI40338.1"/>
    <property type="molecule type" value="Genomic_DNA"/>
</dbReference>